<evidence type="ECO:0000256" key="3">
    <source>
        <dbReference type="ARBA" id="ARBA00023136"/>
    </source>
</evidence>
<evidence type="ECO:0000256" key="1">
    <source>
        <dbReference type="ARBA" id="ARBA00022692"/>
    </source>
</evidence>
<proteinExistence type="predicted"/>
<dbReference type="Pfam" id="PF07690">
    <property type="entry name" value="MFS_1"/>
    <property type="match status" value="1"/>
</dbReference>
<dbReference type="EMBL" id="AEEI01000036">
    <property type="protein sequence ID" value="EFM01902.1"/>
    <property type="molecule type" value="Genomic_DNA"/>
</dbReference>
<feature type="transmembrane region" description="Helical" evidence="4">
    <location>
        <begin position="113"/>
        <end position="136"/>
    </location>
</feature>
<reference evidence="5" key="1">
    <citation type="submission" date="2010-07" db="EMBL/GenBank/DDBJ databases">
        <authorList>
            <person name="Muzny D."/>
            <person name="Qin X."/>
            <person name="Deng J."/>
            <person name="Jiang H."/>
            <person name="Liu Y."/>
            <person name="Qu J."/>
            <person name="Song X.-Z."/>
            <person name="Zhang L."/>
            <person name="Thornton R."/>
            <person name="Coyle M."/>
            <person name="Francisco L."/>
            <person name="Jackson L."/>
            <person name="Javaid M."/>
            <person name="Korchina V."/>
            <person name="Kovar C."/>
            <person name="Mata R."/>
            <person name="Mathew T."/>
            <person name="Ngo R."/>
            <person name="Nguyen L."/>
            <person name="Nguyen N."/>
            <person name="Okwuonu G."/>
            <person name="Ongeri F."/>
            <person name="Pham C."/>
            <person name="Simmons D."/>
            <person name="Wilczek-Boney K."/>
            <person name="Hale W."/>
            <person name="Jakkamsetti A."/>
            <person name="Pham P."/>
            <person name="Ruth R."/>
            <person name="San Lucas F."/>
            <person name="Warren J."/>
            <person name="Zhang J."/>
            <person name="Zhao Z."/>
            <person name="Zhou C."/>
            <person name="Zhu D."/>
            <person name="Lee S."/>
            <person name="Bess C."/>
            <person name="Blankenburg K."/>
            <person name="Forbes L."/>
            <person name="Fu Q."/>
            <person name="Gubbala S."/>
            <person name="Hirani K."/>
            <person name="Jayaseelan J.C."/>
            <person name="Lara F."/>
            <person name="Munidasa M."/>
            <person name="Palculict T."/>
            <person name="Patil S."/>
            <person name="Pu L.-L."/>
            <person name="Saada N."/>
            <person name="Tang L."/>
            <person name="Weissenberger G."/>
            <person name="Zhu Y."/>
            <person name="Hemphill L."/>
            <person name="Shang Y."/>
            <person name="Youmans B."/>
            <person name="Ayvaz T."/>
            <person name="Ross M."/>
            <person name="Santibanez J."/>
            <person name="Aqrawi P."/>
            <person name="Gross S."/>
            <person name="Joshi V."/>
            <person name="Fowler G."/>
            <person name="Nazareth L."/>
            <person name="Reid J."/>
            <person name="Worley K."/>
            <person name="Petrosino J."/>
            <person name="Highlander S."/>
            <person name="Gibbs R."/>
        </authorList>
    </citation>
    <scope>NUCLEOTIDE SEQUENCE [LARGE SCALE GENOMIC DNA]</scope>
    <source>
        <strain evidence="5">DSM 16973</strain>
    </source>
</reference>
<dbReference type="PANTHER" id="PTHR23531:SF1">
    <property type="entry name" value="QUINOLENE RESISTANCE PROTEIN NORA"/>
    <property type="match status" value="1"/>
</dbReference>
<protein>
    <submittedName>
        <fullName evidence="5">Transporter, major facilitator family protein</fullName>
    </submittedName>
</protein>
<dbReference type="InterPro" id="IPR036259">
    <property type="entry name" value="MFS_trans_sf"/>
</dbReference>
<keyword evidence="1 4" id="KW-0812">Transmembrane</keyword>
<feature type="transmembrane region" description="Helical" evidence="4">
    <location>
        <begin position="21"/>
        <end position="42"/>
    </location>
</feature>
<dbReference type="SUPFAM" id="SSF103473">
    <property type="entry name" value="MFS general substrate transporter"/>
    <property type="match status" value="1"/>
</dbReference>
<dbReference type="eggNOG" id="COG2814">
    <property type="taxonomic scope" value="Bacteria"/>
</dbReference>
<dbReference type="OrthoDB" id="1067151at2"/>
<dbReference type="Gene3D" id="1.20.1250.20">
    <property type="entry name" value="MFS general substrate transporter like domains"/>
    <property type="match status" value="1"/>
</dbReference>
<evidence type="ECO:0000256" key="4">
    <source>
        <dbReference type="SAM" id="Phobius"/>
    </source>
</evidence>
<dbReference type="GO" id="GO:0022857">
    <property type="term" value="F:transmembrane transporter activity"/>
    <property type="evidence" value="ECO:0007669"/>
    <property type="project" value="InterPro"/>
</dbReference>
<accession>E0NSF0</accession>
<feature type="transmembrane region" description="Helical" evidence="4">
    <location>
        <begin position="360"/>
        <end position="379"/>
    </location>
</feature>
<dbReference type="HOGENOM" id="CLU_001265_10_13_10"/>
<dbReference type="InterPro" id="IPR011701">
    <property type="entry name" value="MFS"/>
</dbReference>
<dbReference type="AlphaFoldDB" id="E0NSF0"/>
<feature type="transmembrane region" description="Helical" evidence="4">
    <location>
        <begin position="244"/>
        <end position="263"/>
    </location>
</feature>
<evidence type="ECO:0000313" key="5">
    <source>
        <dbReference type="EMBL" id="EFM01902.1"/>
    </source>
</evidence>
<dbReference type="Proteomes" id="UP000004394">
    <property type="component" value="Unassembled WGS sequence"/>
</dbReference>
<feature type="transmembrane region" description="Helical" evidence="4">
    <location>
        <begin position="179"/>
        <end position="196"/>
    </location>
</feature>
<feature type="transmembrane region" description="Helical" evidence="4">
    <location>
        <begin position="299"/>
        <end position="322"/>
    </location>
</feature>
<dbReference type="InterPro" id="IPR052714">
    <property type="entry name" value="MFS_Exporter"/>
</dbReference>
<keyword evidence="2 4" id="KW-1133">Transmembrane helix</keyword>
<dbReference type="STRING" id="862515.HMPREF0658_1101"/>
<dbReference type="RefSeq" id="WP_006949079.1">
    <property type="nucleotide sequence ID" value="NZ_BAJI01000027.1"/>
</dbReference>
<sequence length="391" mass="43328">MMIQDTHPHVKLWHKEFWLMALANLLLTTSVYMQIPVLLQWLDAGRHFSSLHTALSMGAYGVGIFALGVFCSYLVQRYRRNQVCMVALIVMAASMTGIYLINGQQTGSYGLVVVLRFITGATFGLAQMVLSSTLIIDTCSSCHRTEANVASTRFNRFAVALGPMAALLIEAHFGLHAVFGVSVCAVLVSMLFISLIRYPFKAPEETLRVVSLDRFFLPSGACLFLNLMLVTTALGLLMTLSFDAWFYGVMLAGFLLAIVVRKIVFANAELQSETVTGLLLFGTALLLILTRPLPMIHVIAPLFVGLGLALIGARFLLFFIKLSKHCQRGTSQSTFFLTWESGVSLGIFLGIALLSHHRATLLYVAILLVAFALLMYVGFTHRWYMQHKNRE</sequence>
<gene>
    <name evidence="5" type="ORF">HMPREF0658_1101</name>
</gene>
<feature type="transmembrane region" description="Helical" evidence="4">
    <location>
        <begin position="82"/>
        <end position="101"/>
    </location>
</feature>
<feature type="transmembrane region" description="Helical" evidence="4">
    <location>
        <begin position="216"/>
        <end position="238"/>
    </location>
</feature>
<evidence type="ECO:0000256" key="2">
    <source>
        <dbReference type="ARBA" id="ARBA00022989"/>
    </source>
</evidence>
<dbReference type="PANTHER" id="PTHR23531">
    <property type="entry name" value="QUINOLENE RESISTANCE PROTEIN NORA"/>
    <property type="match status" value="1"/>
</dbReference>
<comment type="caution">
    <text evidence="5">The sequence shown here is derived from an EMBL/GenBank/DDBJ whole genome shotgun (WGS) entry which is preliminary data.</text>
</comment>
<organism evidence="5 6">
    <name type="scientific">Hoylesella marshii DSM 16973 = JCM 13450</name>
    <dbReference type="NCBI Taxonomy" id="862515"/>
    <lineage>
        <taxon>Bacteria</taxon>
        <taxon>Pseudomonadati</taxon>
        <taxon>Bacteroidota</taxon>
        <taxon>Bacteroidia</taxon>
        <taxon>Bacteroidales</taxon>
        <taxon>Prevotellaceae</taxon>
        <taxon>Hoylesella</taxon>
    </lineage>
</organism>
<feature type="transmembrane region" description="Helical" evidence="4">
    <location>
        <begin position="334"/>
        <end position="354"/>
    </location>
</feature>
<keyword evidence="3 4" id="KW-0472">Membrane</keyword>
<name>E0NSF0_9BACT</name>
<feature type="transmembrane region" description="Helical" evidence="4">
    <location>
        <begin position="275"/>
        <end position="293"/>
    </location>
</feature>
<dbReference type="BioCyc" id="PMAR862515-HMP:GMOO-1118-MONOMER"/>
<keyword evidence="6" id="KW-1185">Reference proteome</keyword>
<feature type="transmembrane region" description="Helical" evidence="4">
    <location>
        <begin position="157"/>
        <end position="173"/>
    </location>
</feature>
<feature type="transmembrane region" description="Helical" evidence="4">
    <location>
        <begin position="54"/>
        <end position="75"/>
    </location>
</feature>
<evidence type="ECO:0000313" key="6">
    <source>
        <dbReference type="Proteomes" id="UP000004394"/>
    </source>
</evidence>